<comment type="caution">
    <text evidence="4">The sequence shown here is derived from an EMBL/GenBank/DDBJ whole genome shotgun (WGS) entry which is preliminary data.</text>
</comment>
<protein>
    <recommendedName>
        <fullName evidence="3">Integrase SAM-like N-terminal domain-containing protein</fullName>
    </recommendedName>
</protein>
<dbReference type="InterPro" id="IPR010998">
    <property type="entry name" value="Integrase_recombinase_N"/>
</dbReference>
<dbReference type="InterPro" id="IPR011010">
    <property type="entry name" value="DNA_brk_join_enz"/>
</dbReference>
<evidence type="ECO:0000256" key="2">
    <source>
        <dbReference type="ARBA" id="ARBA00023125"/>
    </source>
</evidence>
<sequence>MPAYKDEKTGTWYCKFSIHSVTYYMESRVLPYFNDKTINEISPAYIRKWQNGLITDGLRPTTQHTINAKLNTVLNFAVKYYGLQKNPCSVTGLRCVEVLALTPADTLRITIRSAVPPRPV</sequence>
<dbReference type="InterPro" id="IPR004107">
    <property type="entry name" value="Integrase_SAM-like_N"/>
</dbReference>
<dbReference type="Pfam" id="PF14659">
    <property type="entry name" value="Phage_int_SAM_3"/>
    <property type="match status" value="1"/>
</dbReference>
<organism evidence="4 5">
    <name type="scientific">Schaedlerella arabinosiphila</name>
    <dbReference type="NCBI Taxonomy" id="2044587"/>
    <lineage>
        <taxon>Bacteria</taxon>
        <taxon>Bacillati</taxon>
        <taxon>Bacillota</taxon>
        <taxon>Clostridia</taxon>
        <taxon>Lachnospirales</taxon>
        <taxon>Lachnospiraceae</taxon>
        <taxon>Schaedlerella</taxon>
    </lineage>
</organism>
<gene>
    <name evidence="4" type="ORF">FMM80_05675</name>
</gene>
<evidence type="ECO:0000313" key="4">
    <source>
        <dbReference type="EMBL" id="NDO68223.1"/>
    </source>
</evidence>
<comment type="similarity">
    <text evidence="1">Belongs to the 'phage' integrase family.</text>
</comment>
<feature type="domain" description="Integrase SAM-like N-terminal" evidence="3">
    <location>
        <begin position="18"/>
        <end position="53"/>
    </location>
</feature>
<dbReference type="Proteomes" id="UP000474104">
    <property type="component" value="Unassembled WGS sequence"/>
</dbReference>
<dbReference type="EMBL" id="VIRB01000037">
    <property type="protein sequence ID" value="NDO68223.1"/>
    <property type="molecule type" value="Genomic_DNA"/>
</dbReference>
<dbReference type="GO" id="GO:0015074">
    <property type="term" value="P:DNA integration"/>
    <property type="evidence" value="ECO:0007669"/>
    <property type="project" value="InterPro"/>
</dbReference>
<reference evidence="4 5" key="1">
    <citation type="submission" date="2019-07" db="EMBL/GenBank/DDBJ databases">
        <title>Draft genome sequences of 15 bacterial species constituting the stable defined intestinal microbiota of the GM15 gnotobiotic mouse model.</title>
        <authorList>
            <person name="Elie C."/>
            <person name="Mathieu A."/>
            <person name="Saliou A."/>
            <person name="Darnaud M."/>
            <person name="Leulier F."/>
            <person name="Tamellini A."/>
        </authorList>
    </citation>
    <scope>NUCLEOTIDE SEQUENCE [LARGE SCALE GENOMIC DNA]</scope>
    <source>
        <strain evidence="5">ASF 502</strain>
    </source>
</reference>
<name>A0A9X5C7Z1_9FIRM</name>
<dbReference type="SUPFAM" id="SSF56349">
    <property type="entry name" value="DNA breaking-rejoining enzymes"/>
    <property type="match status" value="1"/>
</dbReference>
<dbReference type="Gene3D" id="1.10.150.130">
    <property type="match status" value="1"/>
</dbReference>
<evidence type="ECO:0000256" key="1">
    <source>
        <dbReference type="ARBA" id="ARBA00008857"/>
    </source>
</evidence>
<dbReference type="GO" id="GO:0003677">
    <property type="term" value="F:DNA binding"/>
    <property type="evidence" value="ECO:0007669"/>
    <property type="project" value="UniProtKB-KW"/>
</dbReference>
<dbReference type="RefSeq" id="WP_162205403.1">
    <property type="nucleotide sequence ID" value="NZ_VIRB01000037.1"/>
</dbReference>
<proteinExistence type="inferred from homology"/>
<accession>A0A9X5C7Z1</accession>
<evidence type="ECO:0000259" key="3">
    <source>
        <dbReference type="Pfam" id="PF14659"/>
    </source>
</evidence>
<evidence type="ECO:0000313" key="5">
    <source>
        <dbReference type="Proteomes" id="UP000474104"/>
    </source>
</evidence>
<dbReference type="AlphaFoldDB" id="A0A9X5C7Z1"/>
<keyword evidence="2" id="KW-0238">DNA-binding</keyword>